<dbReference type="SUPFAM" id="SSF51905">
    <property type="entry name" value="FAD/NAD(P)-binding domain"/>
    <property type="match status" value="1"/>
</dbReference>
<keyword evidence="7" id="KW-0408">Iron</keyword>
<dbReference type="InterPro" id="IPR018506">
    <property type="entry name" value="Cyt_B5_heme-BS"/>
</dbReference>
<dbReference type="PROSITE" id="PS50255">
    <property type="entry name" value="CYTOCHROME_B5_2"/>
    <property type="match status" value="1"/>
</dbReference>
<dbReference type="Gene3D" id="3.90.700.10">
    <property type="entry name" value="Succinate dehydrogenase/fumarate reductase flavoprotein, catalytic domain"/>
    <property type="match status" value="1"/>
</dbReference>
<keyword evidence="3" id="KW-0285">Flavoprotein</keyword>
<evidence type="ECO:0000256" key="6">
    <source>
        <dbReference type="ARBA" id="ARBA00023002"/>
    </source>
</evidence>
<feature type="domain" description="Cytochrome b5 heme-binding" evidence="9">
    <location>
        <begin position="587"/>
        <end position="663"/>
    </location>
</feature>
<dbReference type="GO" id="GO:0016491">
    <property type="term" value="F:oxidoreductase activity"/>
    <property type="evidence" value="ECO:0007669"/>
    <property type="project" value="UniProtKB-KW"/>
</dbReference>
<dbReference type="PRINTS" id="PR00363">
    <property type="entry name" value="CYTOCHROMEB5"/>
</dbReference>
<keyword evidence="2" id="KW-0349">Heme</keyword>
<evidence type="ECO:0000256" key="7">
    <source>
        <dbReference type="ARBA" id="ARBA00023004"/>
    </source>
</evidence>
<dbReference type="EMBL" id="FO082059">
    <property type="protein sequence ID" value="CCE72704.1"/>
    <property type="molecule type" value="Genomic_DNA"/>
</dbReference>
<dbReference type="OrthoDB" id="10254877at2759"/>
<evidence type="ECO:0000256" key="1">
    <source>
        <dbReference type="ARBA" id="ARBA00001974"/>
    </source>
</evidence>
<feature type="region of interest" description="Disordered" evidence="8">
    <location>
        <begin position="552"/>
        <end position="587"/>
    </location>
</feature>
<dbReference type="GO" id="GO:0046872">
    <property type="term" value="F:metal ion binding"/>
    <property type="evidence" value="ECO:0007669"/>
    <property type="project" value="UniProtKB-KW"/>
</dbReference>
<dbReference type="Pfam" id="PF00173">
    <property type="entry name" value="Cyt-b5"/>
    <property type="match status" value="1"/>
</dbReference>
<evidence type="ECO:0000256" key="5">
    <source>
        <dbReference type="ARBA" id="ARBA00022827"/>
    </source>
</evidence>
<dbReference type="SMART" id="SM01117">
    <property type="entry name" value="Cyt-b5"/>
    <property type="match status" value="1"/>
</dbReference>
<dbReference type="InterPro" id="IPR036188">
    <property type="entry name" value="FAD/NAD-bd_sf"/>
</dbReference>
<dbReference type="InParanoid" id="G8YV21"/>
<dbReference type="SUPFAM" id="SSF55856">
    <property type="entry name" value="Cytochrome b5-like heme/steroid binding domain"/>
    <property type="match status" value="1"/>
</dbReference>
<dbReference type="PANTHER" id="PTHR43400">
    <property type="entry name" value="FUMARATE REDUCTASE"/>
    <property type="match status" value="1"/>
</dbReference>
<dbReference type="eggNOG" id="KOG2404">
    <property type="taxonomic scope" value="Eukaryota"/>
</dbReference>
<dbReference type="GO" id="GO:0010181">
    <property type="term" value="F:FMN binding"/>
    <property type="evidence" value="ECO:0007669"/>
    <property type="project" value="InterPro"/>
</dbReference>
<accession>G8YV21</accession>
<dbReference type="OMA" id="EDLWVVV"/>
<proteinExistence type="predicted"/>
<keyword evidence="5" id="KW-0274">FAD</keyword>
<dbReference type="InterPro" id="IPR036400">
    <property type="entry name" value="Cyt_B5-like_heme/steroid_sf"/>
</dbReference>
<feature type="compositionally biased region" description="Low complexity" evidence="8">
    <location>
        <begin position="554"/>
        <end position="573"/>
    </location>
</feature>
<dbReference type="GO" id="GO:0020037">
    <property type="term" value="F:heme binding"/>
    <property type="evidence" value="ECO:0007669"/>
    <property type="project" value="InterPro"/>
</dbReference>
<feature type="region of interest" description="Disordered" evidence="8">
    <location>
        <begin position="494"/>
        <end position="513"/>
    </location>
</feature>
<dbReference type="Pfam" id="PF00890">
    <property type="entry name" value="FAD_binding_2"/>
    <property type="match status" value="1"/>
</dbReference>
<dbReference type="PROSITE" id="PS00191">
    <property type="entry name" value="CYTOCHROME_B5_1"/>
    <property type="match status" value="1"/>
</dbReference>
<evidence type="ECO:0000256" key="2">
    <source>
        <dbReference type="ARBA" id="ARBA00022617"/>
    </source>
</evidence>
<gene>
    <name evidence="10" type="primary">Piso0_000295</name>
    <name evidence="10" type="ORF">GNLVRS01_PISO0A06204g</name>
</gene>
<dbReference type="InterPro" id="IPR050315">
    <property type="entry name" value="FAD-oxidoreductase_2"/>
</dbReference>
<keyword evidence="4" id="KW-0479">Metal-binding</keyword>
<dbReference type="InterPro" id="IPR010960">
    <property type="entry name" value="Flavocytochrome_c"/>
</dbReference>
<dbReference type="Gene3D" id="3.50.50.60">
    <property type="entry name" value="FAD/NAD(P)-binding domain"/>
    <property type="match status" value="1"/>
</dbReference>
<comment type="cofactor">
    <cofactor evidence="1">
        <name>FAD</name>
        <dbReference type="ChEBI" id="CHEBI:57692"/>
    </cofactor>
</comment>
<evidence type="ECO:0000313" key="11">
    <source>
        <dbReference type="Proteomes" id="UP000005222"/>
    </source>
</evidence>
<sequence>MDGNADSEPKNPIIVVGGGLAGLSAAHEVYLRGGNVILLDKQGFLSGNSGKATSGINGALTRTQIDLSIKDSVQQFYDDTLKTAKDRANPDLIKVLTYNSADAVHWLQDVFGLDLSIVSRLGGHSQPRTHRGKDAKFPGMAITYKLLEKLEDLASTEPHRVHIKKKSQVIDLLKSEDDPLYVYGVKYKDLTDKSKHELRGPVIMATGGYAADFTKNSLLRKYRPDIIDLPSTNGSHATGDGHKIIMKNKGVGIDMDKVQVHPTGLIDVNDQEVISGKKSPRFLFLGAEALRGEGGVILNNKGERFVDELGTRDYVSGEMEKQTKAGNGPLRLVLNGKSESKLQFHVKHYKQRNLMKTISGNELAKEIGCSTDVIAKQLELYDKAAKGEIEDPYGKKYFPNSPFEFNPDEQYHVSYITRVLHFTMGGVKINDKSQVLFGDDNPFHGLYAAGEVAGGVHGHNRLGGSSLLACVVYGRVAADQASNFLLQNLSKDFGGTSEPQSKDVPDASSSAAQRLKQIHLHIDPSSSKIVIEIDGDSKGSTAVNHAINEPMKPAPQQAQKSQPESQPKQVQSKSQEKPSNDKAIFPSKEFTAEDVAKHNKKDDCWVIIKNAVLDVTHFLKDHPGGEESILNFAGKDATESFDMLHEDNVIVRYAKDCVVGKLKDKTPYFKF</sequence>
<evidence type="ECO:0000256" key="8">
    <source>
        <dbReference type="SAM" id="MobiDB-lite"/>
    </source>
</evidence>
<evidence type="ECO:0000259" key="9">
    <source>
        <dbReference type="PROSITE" id="PS50255"/>
    </source>
</evidence>
<protein>
    <submittedName>
        <fullName evidence="10">Piso0_000295 protein</fullName>
    </submittedName>
</protein>
<dbReference type="eggNOG" id="KOG0537">
    <property type="taxonomic scope" value="Eukaryota"/>
</dbReference>
<dbReference type="STRING" id="559304.G8YV21"/>
<dbReference type="SUPFAM" id="SSF56425">
    <property type="entry name" value="Succinate dehydrogenase/fumarate reductase flavoprotein, catalytic domain"/>
    <property type="match status" value="1"/>
</dbReference>
<evidence type="ECO:0000256" key="3">
    <source>
        <dbReference type="ARBA" id="ARBA00022630"/>
    </source>
</evidence>
<name>G8YV21_PICSO</name>
<dbReference type="InterPro" id="IPR027477">
    <property type="entry name" value="Succ_DH/fumarate_Rdtase_cat_sf"/>
</dbReference>
<dbReference type="Proteomes" id="UP000005222">
    <property type="component" value="Chromosome A"/>
</dbReference>
<reference evidence="10 11" key="1">
    <citation type="journal article" date="2012" name="G3 (Bethesda)">
        <title>Pichia sorbitophila, an interspecies yeast hybrid reveals early steps of genome resolution following polyploidization.</title>
        <authorList>
            <person name="Leh Louis V."/>
            <person name="Despons L."/>
            <person name="Friedrich A."/>
            <person name="Martin T."/>
            <person name="Durrens P."/>
            <person name="Casaregola S."/>
            <person name="Neuveglise C."/>
            <person name="Fairhead C."/>
            <person name="Marck C."/>
            <person name="Cruz J.A."/>
            <person name="Straub M.L."/>
            <person name="Kugler V."/>
            <person name="Sacerdot C."/>
            <person name="Uzunov Z."/>
            <person name="Thierry A."/>
            <person name="Weiss S."/>
            <person name="Bleykasten C."/>
            <person name="De Montigny J."/>
            <person name="Jacques N."/>
            <person name="Jung P."/>
            <person name="Lemaire M."/>
            <person name="Mallet S."/>
            <person name="Morel G."/>
            <person name="Richard G.F."/>
            <person name="Sarkar A."/>
            <person name="Savel G."/>
            <person name="Schacherer J."/>
            <person name="Seret M.L."/>
            <person name="Talla E."/>
            <person name="Samson G."/>
            <person name="Jubin C."/>
            <person name="Poulain J."/>
            <person name="Vacherie B."/>
            <person name="Barbe V."/>
            <person name="Pelletier E."/>
            <person name="Sherman D.J."/>
            <person name="Westhof E."/>
            <person name="Weissenbach J."/>
            <person name="Baret P.V."/>
            <person name="Wincker P."/>
            <person name="Gaillardin C."/>
            <person name="Dujon B."/>
            <person name="Souciet J.L."/>
        </authorList>
    </citation>
    <scope>NUCLEOTIDE SEQUENCE [LARGE SCALE GENOMIC DNA]</scope>
    <source>
        <strain evidence="11">ATCC MYA-4447 / BCRC 22081 / CBS 7064 / NBRC 10061 / NRRL Y-12695</strain>
    </source>
</reference>
<dbReference type="HOGENOM" id="CLU_011398_4_5_1"/>
<dbReference type="InterPro" id="IPR003953">
    <property type="entry name" value="FAD-dep_OxRdtase_2_FAD-bd"/>
</dbReference>
<dbReference type="InterPro" id="IPR001199">
    <property type="entry name" value="Cyt_B5-like_heme/steroid-bd"/>
</dbReference>
<dbReference type="PANTHER" id="PTHR43400:SF1">
    <property type="entry name" value="FUMARATE REDUCTASE"/>
    <property type="match status" value="1"/>
</dbReference>
<evidence type="ECO:0000256" key="4">
    <source>
        <dbReference type="ARBA" id="ARBA00022723"/>
    </source>
</evidence>
<evidence type="ECO:0000313" key="10">
    <source>
        <dbReference type="EMBL" id="CCE72704.1"/>
    </source>
</evidence>
<dbReference type="AlphaFoldDB" id="G8YV21"/>
<keyword evidence="6" id="KW-0560">Oxidoreductase</keyword>
<organism evidence="10 11">
    <name type="scientific">Pichia sorbitophila (strain ATCC MYA-4447 / BCRC 22081 / CBS 7064 / NBRC 10061 / NRRL Y-12695)</name>
    <name type="common">Hybrid yeast</name>
    <dbReference type="NCBI Taxonomy" id="559304"/>
    <lineage>
        <taxon>Eukaryota</taxon>
        <taxon>Fungi</taxon>
        <taxon>Dikarya</taxon>
        <taxon>Ascomycota</taxon>
        <taxon>Saccharomycotina</taxon>
        <taxon>Pichiomycetes</taxon>
        <taxon>Debaryomycetaceae</taxon>
        <taxon>Millerozyma</taxon>
    </lineage>
</organism>
<keyword evidence="11" id="KW-1185">Reference proteome</keyword>
<dbReference type="Gene3D" id="3.10.120.10">
    <property type="entry name" value="Cytochrome b5-like heme/steroid binding domain"/>
    <property type="match status" value="1"/>
</dbReference>
<dbReference type="NCBIfam" id="TIGR01813">
    <property type="entry name" value="flavo_cyto_c"/>
    <property type="match status" value="1"/>
</dbReference>